<protein>
    <submittedName>
        <fullName evidence="1">Uncharacterized protein</fullName>
    </submittedName>
</protein>
<evidence type="ECO:0000313" key="1">
    <source>
        <dbReference type="EMBL" id="CAG7580338.1"/>
    </source>
</evidence>
<gene>
    <name evidence="1" type="ORF">SLAVMIC_00365</name>
</gene>
<name>A0A8D9C8S9_9VIRU</name>
<sequence>MKYLLTLLSVFLLNISFTQGFLEDPVYDSLVRESIANYDTTFVDYFVKYKPKYSRTDSRDYTNIYIYHCTFVDSMGLKVSQGKFSHKKKKVNKEVVHQYTKVTTVNGVKIKTSLFRSRLSYGYRIKYKKEGESWKDVIPLNFTEKNGYLIMYNDVMNQAKTSNIVDNSNNQINVYNYYGYNSFVMESVDDLEEKLVKISILWYLSLS</sequence>
<accession>A0A8D9C8S9</accession>
<dbReference type="EMBL" id="OU342829">
    <property type="protein sequence ID" value="CAG7580338.1"/>
    <property type="molecule type" value="Genomic_DNA"/>
</dbReference>
<proteinExistence type="predicted"/>
<reference evidence="1" key="1">
    <citation type="submission" date="2021-06" db="EMBL/GenBank/DDBJ databases">
        <authorList>
            <person name="Gannon L."/>
            <person name="Redgwell R T."/>
            <person name="Michniewski S."/>
            <person name="Harrison D C."/>
            <person name="Millard A."/>
        </authorList>
    </citation>
    <scope>NUCLEOTIDE SEQUENCE</scope>
</reference>
<organism evidence="1">
    <name type="scientific">uncultured marine phage</name>
    <dbReference type="NCBI Taxonomy" id="707152"/>
    <lineage>
        <taxon>Viruses</taxon>
        <taxon>environmental samples</taxon>
    </lineage>
</organism>